<evidence type="ECO:0000256" key="1">
    <source>
        <dbReference type="ARBA" id="ARBA00022527"/>
    </source>
</evidence>
<dbReference type="InterPro" id="IPR000719">
    <property type="entry name" value="Prot_kinase_dom"/>
</dbReference>
<dbReference type="Gene3D" id="1.10.510.10">
    <property type="entry name" value="Transferase(Phosphotransferase) domain 1"/>
    <property type="match status" value="1"/>
</dbReference>
<dbReference type="GO" id="GO:0004674">
    <property type="term" value="F:protein serine/threonine kinase activity"/>
    <property type="evidence" value="ECO:0007669"/>
    <property type="project" value="UniProtKB-KW"/>
</dbReference>
<dbReference type="InterPro" id="IPR011009">
    <property type="entry name" value="Kinase-like_dom_sf"/>
</dbReference>
<dbReference type="InterPro" id="IPR050117">
    <property type="entry name" value="MAPK"/>
</dbReference>
<evidence type="ECO:0000256" key="3">
    <source>
        <dbReference type="ARBA" id="ARBA00022840"/>
    </source>
</evidence>
<feature type="domain" description="Protein kinase" evidence="4">
    <location>
        <begin position="1"/>
        <end position="250"/>
    </location>
</feature>
<dbReference type="Pfam" id="PF00069">
    <property type="entry name" value="Pkinase"/>
    <property type="match status" value="1"/>
</dbReference>
<evidence type="ECO:0000259" key="4">
    <source>
        <dbReference type="PROSITE" id="PS50011"/>
    </source>
</evidence>
<proteinExistence type="predicted"/>
<name>A0A1V6RUU9_9EURO</name>
<protein>
    <recommendedName>
        <fullName evidence="4">Protein kinase domain-containing protein</fullName>
    </recommendedName>
</protein>
<reference evidence="6" key="1">
    <citation type="journal article" date="2017" name="Nat. Microbiol.">
        <title>Global analysis of biosynthetic gene clusters reveals vast potential of secondary metabolite production in Penicillium species.</title>
        <authorList>
            <person name="Nielsen J.C."/>
            <person name="Grijseels S."/>
            <person name="Prigent S."/>
            <person name="Ji B."/>
            <person name="Dainat J."/>
            <person name="Nielsen K.F."/>
            <person name="Frisvad J.C."/>
            <person name="Workman M."/>
            <person name="Nielsen J."/>
        </authorList>
    </citation>
    <scope>NUCLEOTIDE SEQUENCE [LARGE SCALE GENOMIC DNA]</scope>
    <source>
        <strain evidence="6">IBT 29486</strain>
    </source>
</reference>
<dbReference type="Proteomes" id="UP000191518">
    <property type="component" value="Unassembled WGS sequence"/>
</dbReference>
<keyword evidence="1" id="KW-0723">Serine/threonine-protein kinase</keyword>
<dbReference type="AlphaFoldDB" id="A0A1V6RUU9"/>
<dbReference type="PANTHER" id="PTHR24055">
    <property type="entry name" value="MITOGEN-ACTIVATED PROTEIN KINASE"/>
    <property type="match status" value="1"/>
</dbReference>
<dbReference type="SUPFAM" id="SSF56112">
    <property type="entry name" value="Protein kinase-like (PK-like)"/>
    <property type="match status" value="1"/>
</dbReference>
<evidence type="ECO:0000313" key="5">
    <source>
        <dbReference type="EMBL" id="OQE05541.1"/>
    </source>
</evidence>
<dbReference type="SMART" id="SM00220">
    <property type="entry name" value="S_TKc"/>
    <property type="match status" value="1"/>
</dbReference>
<keyword evidence="2" id="KW-0547">Nucleotide-binding</keyword>
<evidence type="ECO:0000256" key="2">
    <source>
        <dbReference type="ARBA" id="ARBA00022741"/>
    </source>
</evidence>
<comment type="caution">
    <text evidence="5">The sequence shown here is derived from an EMBL/GenBank/DDBJ whole genome shotgun (WGS) entry which is preliminary data.</text>
</comment>
<dbReference type="GO" id="GO:0005524">
    <property type="term" value="F:ATP binding"/>
    <property type="evidence" value="ECO:0007669"/>
    <property type="project" value="UniProtKB-KW"/>
</dbReference>
<keyword evidence="1" id="KW-0808">Transferase</keyword>
<accession>A0A1V6RUU9</accession>
<organism evidence="5 6">
    <name type="scientific">Penicillium vulpinum</name>
    <dbReference type="NCBI Taxonomy" id="29845"/>
    <lineage>
        <taxon>Eukaryota</taxon>
        <taxon>Fungi</taxon>
        <taxon>Dikarya</taxon>
        <taxon>Ascomycota</taxon>
        <taxon>Pezizomycotina</taxon>
        <taxon>Eurotiomycetes</taxon>
        <taxon>Eurotiomycetidae</taxon>
        <taxon>Eurotiales</taxon>
        <taxon>Aspergillaceae</taxon>
        <taxon>Penicillium</taxon>
    </lineage>
</organism>
<evidence type="ECO:0000313" key="6">
    <source>
        <dbReference type="Proteomes" id="UP000191518"/>
    </source>
</evidence>
<keyword evidence="1" id="KW-0418">Kinase</keyword>
<keyword evidence="3" id="KW-0067">ATP-binding</keyword>
<keyword evidence="6" id="KW-1185">Reference proteome</keyword>
<dbReference type="EMBL" id="MDYP01000023">
    <property type="protein sequence ID" value="OQE05541.1"/>
    <property type="molecule type" value="Genomic_DNA"/>
</dbReference>
<sequence length="252" mass="29084">MGLITVWYMSFWGLMFRTQLKHIFPMGGSLGSSPKSLRSKVFSVLIACNNGILHMEVHNLTEDKFTKMLGNPDIGYVRSRDGKDLESSLPERSKSSTLGDRFYILRYLKHYTPLPVRAPEVIFQDRIDYRVDLWSMGCMLFELFAGQPPFDTFLITPPILVGQMREMVSDELPERWHKIWDMMNADDGETPEGTAPNLQEWLEEVYFESPQSPDLTRDDIARLGQIIGRVLLFEPSARASARQILEDPWFDE</sequence>
<dbReference type="PROSITE" id="PS50011">
    <property type="entry name" value="PROTEIN_KINASE_DOM"/>
    <property type="match status" value="1"/>
</dbReference>
<gene>
    <name evidence="5" type="ORF">PENVUL_c023G08309</name>
</gene>